<feature type="compositionally biased region" description="Polar residues" evidence="1">
    <location>
        <begin position="42"/>
        <end position="62"/>
    </location>
</feature>
<dbReference type="EMBL" id="JBBPBM010000001">
    <property type="protein sequence ID" value="KAK8600543.1"/>
    <property type="molecule type" value="Genomic_DNA"/>
</dbReference>
<organism evidence="2 3">
    <name type="scientific">Hibiscus sabdariffa</name>
    <name type="common">roselle</name>
    <dbReference type="NCBI Taxonomy" id="183260"/>
    <lineage>
        <taxon>Eukaryota</taxon>
        <taxon>Viridiplantae</taxon>
        <taxon>Streptophyta</taxon>
        <taxon>Embryophyta</taxon>
        <taxon>Tracheophyta</taxon>
        <taxon>Spermatophyta</taxon>
        <taxon>Magnoliopsida</taxon>
        <taxon>eudicotyledons</taxon>
        <taxon>Gunneridae</taxon>
        <taxon>Pentapetalae</taxon>
        <taxon>rosids</taxon>
        <taxon>malvids</taxon>
        <taxon>Malvales</taxon>
        <taxon>Malvaceae</taxon>
        <taxon>Malvoideae</taxon>
        <taxon>Hibiscus</taxon>
    </lineage>
</organism>
<protein>
    <submittedName>
        <fullName evidence="2">Uncharacterized protein</fullName>
    </submittedName>
</protein>
<gene>
    <name evidence="2" type="ORF">V6N12_050396</name>
</gene>
<keyword evidence="3" id="KW-1185">Reference proteome</keyword>
<comment type="caution">
    <text evidence="2">The sequence shown here is derived from an EMBL/GenBank/DDBJ whole genome shotgun (WGS) entry which is preliminary data.</text>
</comment>
<dbReference type="Proteomes" id="UP001472677">
    <property type="component" value="Unassembled WGS sequence"/>
</dbReference>
<evidence type="ECO:0000256" key="1">
    <source>
        <dbReference type="SAM" id="MobiDB-lite"/>
    </source>
</evidence>
<proteinExistence type="predicted"/>
<evidence type="ECO:0000313" key="3">
    <source>
        <dbReference type="Proteomes" id="UP001472677"/>
    </source>
</evidence>
<evidence type="ECO:0000313" key="2">
    <source>
        <dbReference type="EMBL" id="KAK8600543.1"/>
    </source>
</evidence>
<sequence length="71" mass="7908">MMSELGIASKRGEISELVKVNVGDHDDVLRQNMRHELDRSVKTQVAESQDKGPSSQQLNPNTKPAEGIEDY</sequence>
<reference evidence="2 3" key="1">
    <citation type="journal article" date="2024" name="G3 (Bethesda)">
        <title>Genome assembly of Hibiscus sabdariffa L. provides insights into metabolisms of medicinal natural products.</title>
        <authorList>
            <person name="Kim T."/>
        </authorList>
    </citation>
    <scope>NUCLEOTIDE SEQUENCE [LARGE SCALE GENOMIC DNA]</scope>
    <source>
        <strain evidence="2">TK-2024</strain>
        <tissue evidence="2">Old leaves</tissue>
    </source>
</reference>
<accession>A0ABR2GCF0</accession>
<feature type="region of interest" description="Disordered" evidence="1">
    <location>
        <begin position="39"/>
        <end position="71"/>
    </location>
</feature>
<name>A0ABR2GCF0_9ROSI</name>